<dbReference type="EMBL" id="BATI01000121">
    <property type="protein sequence ID" value="GAD65227.1"/>
    <property type="molecule type" value="Genomic_DNA"/>
</dbReference>
<dbReference type="RefSeq" id="WP_021703219.1">
    <property type="nucleotide sequence ID" value="NZ_BATI01000121.1"/>
</dbReference>
<dbReference type="Proteomes" id="UP000016560">
    <property type="component" value="Unassembled WGS sequence"/>
</dbReference>
<dbReference type="OrthoDB" id="7024561at2"/>
<accession>U2ZVV3</accession>
<comment type="caution">
    <text evidence="1">The sequence shown here is derived from an EMBL/GenBank/DDBJ whole genome shotgun (WGS) entry which is preliminary data.</text>
</comment>
<organism evidence="1 2">
    <name type="scientific">Aquipseudomonas alcaligenes (strain ATCC 14909 / DSM 50342 / CCUG 1425 / JCM 20561 / NBRC 14159 / NCIMB 9945 / NCTC 10367 / 1577)</name>
    <name type="common">Pseudomonas alcaligenes</name>
    <dbReference type="NCBI Taxonomy" id="1215092"/>
    <lineage>
        <taxon>Bacteria</taxon>
        <taxon>Pseudomonadati</taxon>
        <taxon>Pseudomonadota</taxon>
        <taxon>Gammaproteobacteria</taxon>
        <taxon>Pseudomonadales</taxon>
        <taxon>Pseudomonadaceae</taxon>
        <taxon>Aquipseudomonas</taxon>
    </lineage>
</organism>
<proteinExistence type="predicted"/>
<keyword evidence="2" id="KW-1185">Reference proteome</keyword>
<dbReference type="AlphaFoldDB" id="U2ZVV3"/>
<name>U2ZVV3_AQUA1</name>
<evidence type="ECO:0000313" key="1">
    <source>
        <dbReference type="EMBL" id="GAD65227.1"/>
    </source>
</evidence>
<gene>
    <name evidence="1" type="ORF">PA6_121_00010</name>
</gene>
<reference evidence="1" key="1">
    <citation type="submission" date="2024-09" db="EMBL/GenBank/DDBJ databases">
        <title>Whole genome shotgun sequence of Pseudomonas alcaligenes NBRC 14159.</title>
        <authorList>
            <person name="Yoshida I."/>
            <person name="Hosoyama A."/>
            <person name="Tsuchikane K."/>
            <person name="Noguchi M."/>
            <person name="Hirakata S."/>
            <person name="Ando Y."/>
            <person name="Ohji S."/>
            <person name="Yamazoe A."/>
            <person name="Yamazaki S."/>
            <person name="Fujita N."/>
        </authorList>
    </citation>
    <scope>NUCLEOTIDE SEQUENCE</scope>
    <source>
        <strain evidence="1">NBRC 14159</strain>
    </source>
</reference>
<sequence length="83" mass="9525">MADSKEAQFQQDIITAMVAQDWLTGPASGYDRRTALYTEDFLGYFKDAWPERWDKFAKANPNNPESVLVQKLVRELEQDGTLP</sequence>
<feature type="non-terminal residue" evidence="1">
    <location>
        <position position="83"/>
    </location>
</feature>
<dbReference type="eggNOG" id="COG0610">
    <property type="taxonomic scope" value="Bacteria"/>
</dbReference>
<protein>
    <submittedName>
        <fullName evidence="1">Uncharacterized protein</fullName>
    </submittedName>
</protein>
<evidence type="ECO:0000313" key="2">
    <source>
        <dbReference type="Proteomes" id="UP000016560"/>
    </source>
</evidence>